<feature type="DNA-binding region" description="H-T-H motif" evidence="2">
    <location>
        <begin position="91"/>
        <end position="110"/>
    </location>
</feature>
<dbReference type="EMBL" id="JBHUDX010000001">
    <property type="protein sequence ID" value="MFD1656708.1"/>
    <property type="molecule type" value="Genomic_DNA"/>
</dbReference>
<evidence type="ECO:0000256" key="2">
    <source>
        <dbReference type="PROSITE-ProRule" id="PRU00335"/>
    </source>
</evidence>
<comment type="caution">
    <text evidence="5">The sequence shown here is derived from an EMBL/GenBank/DDBJ whole genome shotgun (WGS) entry which is preliminary data.</text>
</comment>
<evidence type="ECO:0000313" key="5">
    <source>
        <dbReference type="EMBL" id="MFD1656708.1"/>
    </source>
</evidence>
<dbReference type="SUPFAM" id="SSF48498">
    <property type="entry name" value="Tetracyclin repressor-like, C-terminal domain"/>
    <property type="match status" value="1"/>
</dbReference>
<dbReference type="RefSeq" id="WP_381076723.1">
    <property type="nucleotide sequence ID" value="NZ_JBHUDX010000001.1"/>
</dbReference>
<protein>
    <submittedName>
        <fullName evidence="5">TetR family transcriptional regulator</fullName>
    </submittedName>
</protein>
<gene>
    <name evidence="5" type="ORF">ACFSL4_00275</name>
</gene>
<proteinExistence type="predicted"/>
<dbReference type="InterPro" id="IPR009057">
    <property type="entry name" value="Homeodomain-like_sf"/>
</dbReference>
<name>A0ABW4IJK7_9ACTN</name>
<feature type="domain" description="HTH tetR-type" evidence="4">
    <location>
        <begin position="68"/>
        <end position="128"/>
    </location>
</feature>
<accession>A0ABW4IJK7</accession>
<evidence type="ECO:0000259" key="4">
    <source>
        <dbReference type="PROSITE" id="PS50977"/>
    </source>
</evidence>
<dbReference type="Pfam" id="PF17920">
    <property type="entry name" value="TetR_C_16"/>
    <property type="match status" value="1"/>
</dbReference>
<dbReference type="InterPro" id="IPR001647">
    <property type="entry name" value="HTH_TetR"/>
</dbReference>
<dbReference type="InterPro" id="IPR041678">
    <property type="entry name" value="TetR_C_16"/>
</dbReference>
<dbReference type="Gene3D" id="1.10.357.10">
    <property type="entry name" value="Tetracycline Repressor, domain 2"/>
    <property type="match status" value="1"/>
</dbReference>
<feature type="region of interest" description="Disordered" evidence="3">
    <location>
        <begin position="1"/>
        <end position="71"/>
    </location>
</feature>
<dbReference type="SUPFAM" id="SSF46689">
    <property type="entry name" value="Homeodomain-like"/>
    <property type="match status" value="1"/>
</dbReference>
<evidence type="ECO:0000256" key="3">
    <source>
        <dbReference type="SAM" id="MobiDB-lite"/>
    </source>
</evidence>
<keyword evidence="1 2" id="KW-0238">DNA-binding</keyword>
<dbReference type="Proteomes" id="UP001597261">
    <property type="component" value="Unassembled WGS sequence"/>
</dbReference>
<feature type="compositionally biased region" description="Pro residues" evidence="3">
    <location>
        <begin position="18"/>
        <end position="46"/>
    </location>
</feature>
<keyword evidence="6" id="KW-1185">Reference proteome</keyword>
<sequence length="243" mass="25439">MSAVIPPRAGVPTGRQPGPAPEPGRAPGPAPEPGRAPGPAPAPEPSPAERSPAADTETTRASARRDAETTKAGILRAARHLLARHAHADITLKAVADLAGVSPPLILKYFGTKDTLFSQVMSFEADATALLDAPLADLGRHMVRHVLVSQTEQGADPLLRIVFAPLHGEQGDILRANFRTQVSDRLAVRLNGPDAGLRAELAVGTLLGLGVMFGIARGTHLRAADLGDIVERYAPSVQAYLTP</sequence>
<dbReference type="PROSITE" id="PS50977">
    <property type="entry name" value="HTH_TETR_2"/>
    <property type="match status" value="1"/>
</dbReference>
<dbReference type="InterPro" id="IPR036271">
    <property type="entry name" value="Tet_transcr_reg_TetR-rel_C_sf"/>
</dbReference>
<evidence type="ECO:0000256" key="1">
    <source>
        <dbReference type="ARBA" id="ARBA00023125"/>
    </source>
</evidence>
<dbReference type="Pfam" id="PF00440">
    <property type="entry name" value="TetR_N"/>
    <property type="match status" value="1"/>
</dbReference>
<organism evidence="5 6">
    <name type="scientific">Streptomyces caeni</name>
    <dbReference type="NCBI Taxonomy" id="2307231"/>
    <lineage>
        <taxon>Bacteria</taxon>
        <taxon>Bacillati</taxon>
        <taxon>Actinomycetota</taxon>
        <taxon>Actinomycetes</taxon>
        <taxon>Kitasatosporales</taxon>
        <taxon>Streptomycetaceae</taxon>
        <taxon>Streptomyces</taxon>
    </lineage>
</organism>
<evidence type="ECO:0000313" key="6">
    <source>
        <dbReference type="Proteomes" id="UP001597261"/>
    </source>
</evidence>
<reference evidence="6" key="1">
    <citation type="journal article" date="2019" name="Int. J. Syst. Evol. Microbiol.">
        <title>The Global Catalogue of Microorganisms (GCM) 10K type strain sequencing project: providing services to taxonomists for standard genome sequencing and annotation.</title>
        <authorList>
            <consortium name="The Broad Institute Genomics Platform"/>
            <consortium name="The Broad Institute Genome Sequencing Center for Infectious Disease"/>
            <person name="Wu L."/>
            <person name="Ma J."/>
        </authorList>
    </citation>
    <scope>NUCLEOTIDE SEQUENCE [LARGE SCALE GENOMIC DNA]</scope>
    <source>
        <strain evidence="6">CGMCC 1.12470</strain>
    </source>
</reference>